<name>A0A8X6IZQ5_9ARAC</name>
<comment type="caution">
    <text evidence="1">The sequence shown here is derived from an EMBL/GenBank/DDBJ whole genome shotgun (WGS) entry which is preliminary data.</text>
</comment>
<evidence type="ECO:0000313" key="2">
    <source>
        <dbReference type="Proteomes" id="UP000886998"/>
    </source>
</evidence>
<evidence type="ECO:0000313" key="1">
    <source>
        <dbReference type="EMBL" id="GFS66505.1"/>
    </source>
</evidence>
<proteinExistence type="predicted"/>
<accession>A0A8X6IZQ5</accession>
<dbReference type="EMBL" id="BMAV01028243">
    <property type="protein sequence ID" value="GFS66505.1"/>
    <property type="molecule type" value="Genomic_DNA"/>
</dbReference>
<keyword evidence="2" id="KW-1185">Reference proteome</keyword>
<reference evidence="1" key="1">
    <citation type="submission" date="2020-08" db="EMBL/GenBank/DDBJ databases">
        <title>Multicomponent nature underlies the extraordinary mechanical properties of spider dragline silk.</title>
        <authorList>
            <person name="Kono N."/>
            <person name="Nakamura H."/>
            <person name="Mori M."/>
            <person name="Yoshida Y."/>
            <person name="Ohtoshi R."/>
            <person name="Malay A.D."/>
            <person name="Moran D.A.P."/>
            <person name="Tomita M."/>
            <person name="Numata K."/>
            <person name="Arakawa K."/>
        </authorList>
    </citation>
    <scope>NUCLEOTIDE SEQUENCE</scope>
</reference>
<dbReference type="AlphaFoldDB" id="A0A8X6IZQ5"/>
<protein>
    <submittedName>
        <fullName evidence="1">Uncharacterized protein</fullName>
    </submittedName>
</protein>
<sequence length="77" mass="8655">MIKIALVFFRRVRVLLHGISLSKGDFSGINTGRAPRQNNSFLKGSSSHYRKQIVPIIIIIAVPNEDWTALAHQVPPY</sequence>
<dbReference type="Proteomes" id="UP000886998">
    <property type="component" value="Unassembled WGS sequence"/>
</dbReference>
<organism evidence="1 2">
    <name type="scientific">Trichonephila inaurata madagascariensis</name>
    <dbReference type="NCBI Taxonomy" id="2747483"/>
    <lineage>
        <taxon>Eukaryota</taxon>
        <taxon>Metazoa</taxon>
        <taxon>Ecdysozoa</taxon>
        <taxon>Arthropoda</taxon>
        <taxon>Chelicerata</taxon>
        <taxon>Arachnida</taxon>
        <taxon>Araneae</taxon>
        <taxon>Araneomorphae</taxon>
        <taxon>Entelegynae</taxon>
        <taxon>Araneoidea</taxon>
        <taxon>Nephilidae</taxon>
        <taxon>Trichonephila</taxon>
        <taxon>Trichonephila inaurata</taxon>
    </lineage>
</organism>
<gene>
    <name evidence="1" type="ORF">TNIN_256071</name>
</gene>